<proteinExistence type="predicted"/>
<sequence length="136" mass="15123">MWSGLTVPKLCISEISDSYSGGGYCVVNRCFKCKIGHIQAVCKTTIYFAAINDKLCNFDPIKLNISNESYCGQIHDIILSDMRRSHDSCISSEIIYKYVEDISSAPNPYQNSGVILSGVVCPIDLFISRVILTKQE</sequence>
<gene>
    <name evidence="1" type="ORF">SCUD_LOCUS4488</name>
</gene>
<evidence type="ECO:0000313" key="1">
    <source>
        <dbReference type="EMBL" id="VDO89236.1"/>
    </source>
</evidence>
<reference evidence="3" key="1">
    <citation type="submission" date="2016-06" db="UniProtKB">
        <authorList>
            <consortium name="WormBaseParasite"/>
        </authorList>
    </citation>
    <scope>IDENTIFICATION</scope>
</reference>
<accession>A0A183JP51</accession>
<name>A0A183JP51_9TREM</name>
<keyword evidence="2" id="KW-1185">Reference proteome</keyword>
<organism evidence="3">
    <name type="scientific">Schistosoma curassoni</name>
    <dbReference type="NCBI Taxonomy" id="6186"/>
    <lineage>
        <taxon>Eukaryota</taxon>
        <taxon>Metazoa</taxon>
        <taxon>Spiralia</taxon>
        <taxon>Lophotrochozoa</taxon>
        <taxon>Platyhelminthes</taxon>
        <taxon>Trematoda</taxon>
        <taxon>Digenea</taxon>
        <taxon>Strigeidida</taxon>
        <taxon>Schistosomatoidea</taxon>
        <taxon>Schistosomatidae</taxon>
        <taxon>Schistosoma</taxon>
    </lineage>
</organism>
<protein>
    <submittedName>
        <fullName evidence="3">Glycoprotein</fullName>
    </submittedName>
</protein>
<dbReference type="Proteomes" id="UP000279833">
    <property type="component" value="Unassembled WGS sequence"/>
</dbReference>
<evidence type="ECO:0000313" key="3">
    <source>
        <dbReference type="WBParaSite" id="SCUD_0000448701-mRNA-1"/>
    </source>
</evidence>
<reference evidence="1 2" key="2">
    <citation type="submission" date="2018-11" db="EMBL/GenBank/DDBJ databases">
        <authorList>
            <consortium name="Pathogen Informatics"/>
        </authorList>
    </citation>
    <scope>NUCLEOTIDE SEQUENCE [LARGE SCALE GENOMIC DNA]</scope>
    <source>
        <strain evidence="1">Dakar</strain>
        <strain evidence="2">Dakar, Senegal</strain>
    </source>
</reference>
<dbReference type="EMBL" id="UZAK01006018">
    <property type="protein sequence ID" value="VDO89236.1"/>
    <property type="molecule type" value="Genomic_DNA"/>
</dbReference>
<dbReference type="AlphaFoldDB" id="A0A183JP51"/>
<evidence type="ECO:0000313" key="2">
    <source>
        <dbReference type="Proteomes" id="UP000279833"/>
    </source>
</evidence>
<dbReference type="WBParaSite" id="SCUD_0000448701-mRNA-1">
    <property type="protein sequence ID" value="SCUD_0000448701-mRNA-1"/>
    <property type="gene ID" value="SCUD_0000448701"/>
</dbReference>